<dbReference type="Gene3D" id="2.60.120.330">
    <property type="entry name" value="B-lactam Antibiotic, Isopenicillin N Synthase, Chain"/>
    <property type="match status" value="1"/>
</dbReference>
<evidence type="ECO:0000259" key="3">
    <source>
        <dbReference type="Pfam" id="PF03171"/>
    </source>
</evidence>
<feature type="domain" description="Isopenicillin N synthase-like Fe(2+) 2OG dioxygenase" evidence="3">
    <location>
        <begin position="170"/>
        <end position="234"/>
    </location>
</feature>
<dbReference type="InterPro" id="IPR026992">
    <property type="entry name" value="DIOX_N"/>
</dbReference>
<dbReference type="Proteomes" id="UP001314170">
    <property type="component" value="Unassembled WGS sequence"/>
</dbReference>
<dbReference type="EMBL" id="CAWUPB010001197">
    <property type="protein sequence ID" value="CAK7356621.1"/>
    <property type="molecule type" value="Genomic_DNA"/>
</dbReference>
<dbReference type="GO" id="GO:0046872">
    <property type="term" value="F:metal ion binding"/>
    <property type="evidence" value="ECO:0007669"/>
    <property type="project" value="UniProtKB-KW"/>
</dbReference>
<comment type="caution">
    <text evidence="5">The sequence shown here is derived from an EMBL/GenBank/DDBJ whole genome shotgun (WGS) entry which is preliminary data.</text>
</comment>
<proteinExistence type="predicted"/>
<reference evidence="5 6" key="1">
    <citation type="submission" date="2024-01" db="EMBL/GenBank/DDBJ databases">
        <authorList>
            <person name="Waweru B."/>
        </authorList>
    </citation>
    <scope>NUCLEOTIDE SEQUENCE [LARGE SCALE GENOMIC DNA]</scope>
</reference>
<dbReference type="AlphaFoldDB" id="A0AAV1SSB1"/>
<accession>A0AAV1SSB1</accession>
<gene>
    <name evidence="5" type="ORF">DCAF_LOCUS26894</name>
</gene>
<evidence type="ECO:0008006" key="7">
    <source>
        <dbReference type="Google" id="ProtNLM"/>
    </source>
</evidence>
<evidence type="ECO:0000256" key="1">
    <source>
        <dbReference type="ARBA" id="ARBA00022723"/>
    </source>
</evidence>
<organism evidence="5 6">
    <name type="scientific">Dovyalis caffra</name>
    <dbReference type="NCBI Taxonomy" id="77055"/>
    <lineage>
        <taxon>Eukaryota</taxon>
        <taxon>Viridiplantae</taxon>
        <taxon>Streptophyta</taxon>
        <taxon>Embryophyta</taxon>
        <taxon>Tracheophyta</taxon>
        <taxon>Spermatophyta</taxon>
        <taxon>Magnoliopsida</taxon>
        <taxon>eudicotyledons</taxon>
        <taxon>Gunneridae</taxon>
        <taxon>Pentapetalae</taxon>
        <taxon>rosids</taxon>
        <taxon>fabids</taxon>
        <taxon>Malpighiales</taxon>
        <taxon>Salicaceae</taxon>
        <taxon>Flacourtieae</taxon>
        <taxon>Dovyalis</taxon>
    </lineage>
</organism>
<dbReference type="Pfam" id="PF03171">
    <property type="entry name" value="2OG-FeII_Oxy"/>
    <property type="match status" value="1"/>
</dbReference>
<keyword evidence="6" id="KW-1185">Reference proteome</keyword>
<dbReference type="InterPro" id="IPR050231">
    <property type="entry name" value="Iron_ascorbate_oxido_reductase"/>
</dbReference>
<evidence type="ECO:0000313" key="6">
    <source>
        <dbReference type="Proteomes" id="UP001314170"/>
    </source>
</evidence>
<evidence type="ECO:0000259" key="4">
    <source>
        <dbReference type="Pfam" id="PF14226"/>
    </source>
</evidence>
<dbReference type="InterPro" id="IPR044861">
    <property type="entry name" value="IPNS-like_FE2OG_OXY"/>
</dbReference>
<keyword evidence="1" id="KW-0479">Metal-binding</keyword>
<evidence type="ECO:0000313" key="5">
    <source>
        <dbReference type="EMBL" id="CAK7356621.1"/>
    </source>
</evidence>
<protein>
    <recommendedName>
        <fullName evidence="7">Fe2OG dioxygenase domain-containing protein</fullName>
    </recommendedName>
</protein>
<dbReference type="SUPFAM" id="SSF51197">
    <property type="entry name" value="Clavaminate synthase-like"/>
    <property type="match status" value="1"/>
</dbReference>
<dbReference type="PANTHER" id="PTHR47990">
    <property type="entry name" value="2-OXOGLUTARATE (2OG) AND FE(II)-DEPENDENT OXYGENASE SUPERFAMILY PROTEIN-RELATED"/>
    <property type="match status" value="1"/>
</dbReference>
<evidence type="ECO:0000256" key="2">
    <source>
        <dbReference type="ARBA" id="ARBA00023004"/>
    </source>
</evidence>
<dbReference type="Pfam" id="PF14226">
    <property type="entry name" value="DIOX_N"/>
    <property type="match status" value="1"/>
</dbReference>
<keyword evidence="2" id="KW-0408">Iron</keyword>
<name>A0AAV1SSB1_9ROSI</name>
<feature type="domain" description="Non-haem dioxygenase N-terminal" evidence="4">
    <location>
        <begin position="20"/>
        <end position="84"/>
    </location>
</feature>
<dbReference type="InterPro" id="IPR027443">
    <property type="entry name" value="IPNS-like_sf"/>
</dbReference>
<sequence length="311" mass="35545">MDVSTTASDHFLSSKLVGVDLNPGTSEWDSVKSQVWKAISEYGCFKASFDKIPLHLEKSFLDKLKELFDLPLQTKTQYVSEIPFNCYLGQSPPARLCESFGIEDPSIFKNCNNFTNVLWPQGNPNFSKNIHFFSKQVSELEKIIRRMILESLSLGNYLDEHMKSTTCSLRVMKYEVPESTETTHSLKPHTDKNLITILFQNQVDGLEVQTRDGEWISVELSQDHSFVILIGDSFKKNTVSPIEVTRSTVSHLSSTKHLQLTIRIKDIFKVFIKSPNQAKQKHAKFSRVLVKHQMFDLSRAGVFKYSDEGKK</sequence>